<evidence type="ECO:0000256" key="9">
    <source>
        <dbReference type="SAM" id="Coils"/>
    </source>
</evidence>
<evidence type="ECO:0000313" key="12">
    <source>
        <dbReference type="Proteomes" id="UP000606653"/>
    </source>
</evidence>
<keyword evidence="6" id="KW-0472">Membrane</keyword>
<dbReference type="PANTHER" id="PTHR43493">
    <property type="entry name" value="DNA GYRASE/TOPOISOMERASE SUBUNIT A"/>
    <property type="match status" value="1"/>
</dbReference>
<dbReference type="SMART" id="SM00434">
    <property type="entry name" value="TOP4c"/>
    <property type="match status" value="1"/>
</dbReference>
<dbReference type="CDD" id="cd00187">
    <property type="entry name" value="TOP4c"/>
    <property type="match status" value="1"/>
</dbReference>
<sequence>MSIPEEQFKPAFLEEVVGDRFGRYSKYIIQDRAIPDVRDGLKPVQRRILYAMYESGNTPEKGYRKSAKTVGDVMGNYHPHGDSSIYEGMVRMAQPWKMAHTLVDGHGNWGSIDDDPAAAMRYTEARLSTIAMEILRDIDKRTVQFKDNFDNTAKEPVVLPARYPNLLVNGVSGISAGFATEIPTHNLREVIDACIAVMEDPEIDLDGIMQHIKGPDFPTGGIVMGEAGIREAYSTGRGKIQVRSRTEIESLRGGKQQIVVTQIPYQVVKSRLVTAMENIRLEKKVEGIAEVRDESGREGMRIVVELKKDADANGILAYLLKKTDLQVSYNFNMVAIVNKAPQQLGVKAILEAYIAHQREVITKRTSHELEKAKDRSHVLEGLVKALNILDEVVAAIRASKNRQDAQNNLQWMFGFTERQADSILTLQLYRLTNLEINQLEKEHAELEKRIAVLEGILSSARKLNNVIRKELTEIRDKYGIDRRSELQSEVEEIKLNLEVMIPQEDVIVSLSQEGYIKRTGMPSFTRSGSDRNASGAREDDYIRQLLDVSTLDRLLVFTQRGQFYLLPVHQIPEFKWKDNGTAIVNVIPLDREERIVSIIPVKELEESEQSLVFVTRKGQVKRTALREYATKRSGGVAACKLGDGDEVLQVTLSDGDKDLLLVTAEGMSIRFGEQEVSAMGRVSAGVRGIQLKEGDEVTAALFVTGDDGEVLVVSDLGYAKRSMLLEYPSQSRGGKGIATFEFKEGKRVKPNGSRLVGAYNTRESLPATAVLSNGNKIEFPASKASLTERKHIGKALVAVDKPDTIVDLLPSFERESTV</sequence>
<dbReference type="RefSeq" id="WP_018976480.1">
    <property type="nucleotide sequence ID" value="NZ_BMLN01000008.1"/>
</dbReference>
<evidence type="ECO:0000256" key="4">
    <source>
        <dbReference type="ARBA" id="ARBA00023029"/>
    </source>
</evidence>
<feature type="coiled-coil region" evidence="9">
    <location>
        <begin position="429"/>
        <end position="456"/>
    </location>
</feature>
<keyword evidence="9" id="KW-0175">Coiled coil</keyword>
<evidence type="ECO:0000256" key="2">
    <source>
        <dbReference type="ARBA" id="ARBA00012895"/>
    </source>
</evidence>
<reference evidence="12" key="1">
    <citation type="journal article" date="2019" name="Int. J. Syst. Evol. Microbiol.">
        <title>The Global Catalogue of Microorganisms (GCM) 10K type strain sequencing project: providing services to taxonomists for standard genome sequencing and annotation.</title>
        <authorList>
            <consortium name="The Broad Institute Genomics Platform"/>
            <consortium name="The Broad Institute Genome Sequencing Center for Infectious Disease"/>
            <person name="Wu L."/>
            <person name="Ma J."/>
        </authorList>
    </citation>
    <scope>NUCLEOTIDE SEQUENCE [LARGE SCALE GENOMIC DNA]</scope>
    <source>
        <strain evidence="12">CGMCC 1.6964</strain>
    </source>
</reference>
<dbReference type="InterPro" id="IPR050220">
    <property type="entry name" value="Type_II_DNA_Topoisomerases"/>
</dbReference>
<dbReference type="PROSITE" id="PS52040">
    <property type="entry name" value="TOPO_IIA"/>
    <property type="match status" value="1"/>
</dbReference>
<dbReference type="NCBIfam" id="NF004043">
    <property type="entry name" value="PRK05560.1"/>
    <property type="match status" value="1"/>
</dbReference>
<comment type="catalytic activity">
    <reaction evidence="1 8">
        <text>ATP-dependent breakage, passage and rejoining of double-stranded DNA.</text>
        <dbReference type="EC" id="5.6.2.2"/>
    </reaction>
</comment>
<evidence type="ECO:0000256" key="3">
    <source>
        <dbReference type="ARBA" id="ARBA00022475"/>
    </source>
</evidence>
<organism evidence="11 12">
    <name type="scientific">Saccharibacillus kuerlensis</name>
    <dbReference type="NCBI Taxonomy" id="459527"/>
    <lineage>
        <taxon>Bacteria</taxon>
        <taxon>Bacillati</taxon>
        <taxon>Bacillota</taxon>
        <taxon>Bacilli</taxon>
        <taxon>Bacillales</taxon>
        <taxon>Paenibacillaceae</taxon>
        <taxon>Saccharibacillus</taxon>
    </lineage>
</organism>
<dbReference type="Pfam" id="PF00521">
    <property type="entry name" value="DNA_topoisoIV"/>
    <property type="match status" value="1"/>
</dbReference>
<dbReference type="NCBIfam" id="TIGR01063">
    <property type="entry name" value="gyrA"/>
    <property type="match status" value="1"/>
</dbReference>
<proteinExistence type="predicted"/>
<dbReference type="InterPro" id="IPR002205">
    <property type="entry name" value="Topo_IIA_dom_A"/>
</dbReference>
<keyword evidence="3" id="KW-1003">Cell membrane</keyword>
<evidence type="ECO:0000259" key="10">
    <source>
        <dbReference type="PROSITE" id="PS52040"/>
    </source>
</evidence>
<dbReference type="NCBIfam" id="NF004044">
    <property type="entry name" value="PRK05561.1"/>
    <property type="match status" value="1"/>
</dbReference>
<dbReference type="EC" id="5.6.2.2" evidence="2"/>
<dbReference type="InterPro" id="IPR005741">
    <property type="entry name" value="TopoIV_A_Gpos"/>
</dbReference>
<dbReference type="PANTHER" id="PTHR43493:SF9">
    <property type="entry name" value="DNA TOPOISOMERASE 4 SUBUNIT A"/>
    <property type="match status" value="1"/>
</dbReference>
<evidence type="ECO:0000256" key="5">
    <source>
        <dbReference type="ARBA" id="ARBA00023125"/>
    </source>
</evidence>
<keyword evidence="12" id="KW-1185">Reference proteome</keyword>
<name>A0ABQ2L575_9BACL</name>
<feature type="domain" description="Topo IIA-type catalytic" evidence="10">
    <location>
        <begin position="34"/>
        <end position="500"/>
    </location>
</feature>
<dbReference type="SUPFAM" id="SSF56719">
    <property type="entry name" value="Type II DNA topoisomerase"/>
    <property type="match status" value="1"/>
</dbReference>
<dbReference type="InterPro" id="IPR013758">
    <property type="entry name" value="Topo_IIA_A/C_ab"/>
</dbReference>
<dbReference type="InterPro" id="IPR035516">
    <property type="entry name" value="Gyrase/topoIV_suA_C"/>
</dbReference>
<feature type="active site" description="O-(5'-phospho-DNA)-tyrosine intermediate" evidence="8">
    <location>
        <position position="122"/>
    </location>
</feature>
<dbReference type="EMBL" id="BMLN01000008">
    <property type="protein sequence ID" value="GGO03992.1"/>
    <property type="molecule type" value="Genomic_DNA"/>
</dbReference>
<evidence type="ECO:0000313" key="11">
    <source>
        <dbReference type="EMBL" id="GGO03992.1"/>
    </source>
</evidence>
<evidence type="ECO:0000256" key="1">
    <source>
        <dbReference type="ARBA" id="ARBA00000185"/>
    </source>
</evidence>
<dbReference type="InterPro" id="IPR013760">
    <property type="entry name" value="Topo_IIA-like_dom_sf"/>
</dbReference>
<gene>
    <name evidence="11" type="primary">parC</name>
    <name evidence="11" type="ORF">GCM10010969_28800</name>
</gene>
<dbReference type="Proteomes" id="UP000606653">
    <property type="component" value="Unassembled WGS sequence"/>
</dbReference>
<dbReference type="InterPro" id="IPR013757">
    <property type="entry name" value="Topo_IIA_A_a_sf"/>
</dbReference>
<accession>A0ABQ2L575</accession>
<dbReference type="NCBIfam" id="TIGR01061">
    <property type="entry name" value="parC_Gpos"/>
    <property type="match status" value="1"/>
</dbReference>
<evidence type="ECO:0000256" key="8">
    <source>
        <dbReference type="PROSITE-ProRule" id="PRU01384"/>
    </source>
</evidence>
<protein>
    <recommendedName>
        <fullName evidence="2">DNA topoisomerase (ATP-hydrolyzing)</fullName>
        <ecNumber evidence="2">5.6.2.2</ecNumber>
    </recommendedName>
</protein>
<dbReference type="InterPro" id="IPR006691">
    <property type="entry name" value="GyrA/parC_rep"/>
</dbReference>
<dbReference type="Pfam" id="PF03989">
    <property type="entry name" value="DNA_gyraseA_C"/>
    <property type="match status" value="4"/>
</dbReference>
<dbReference type="SUPFAM" id="SSF101904">
    <property type="entry name" value="GyrA/ParC C-terminal domain-like"/>
    <property type="match status" value="1"/>
</dbReference>
<keyword evidence="4 8" id="KW-0799">Topoisomerase</keyword>
<evidence type="ECO:0000256" key="6">
    <source>
        <dbReference type="ARBA" id="ARBA00023136"/>
    </source>
</evidence>
<keyword evidence="5 8" id="KW-0238">DNA-binding</keyword>
<comment type="caution">
    <text evidence="11">The sequence shown here is derived from an EMBL/GenBank/DDBJ whole genome shotgun (WGS) entry which is preliminary data.</text>
</comment>
<keyword evidence="7 8" id="KW-0413">Isomerase</keyword>
<dbReference type="Gene3D" id="3.90.199.10">
    <property type="entry name" value="Topoisomerase II, domain 5"/>
    <property type="match status" value="1"/>
</dbReference>
<dbReference type="Gene3D" id="3.30.1360.40">
    <property type="match status" value="1"/>
</dbReference>
<dbReference type="Gene3D" id="2.120.10.90">
    <property type="entry name" value="DNA gyrase/topoisomerase IV, subunit A, C-terminal"/>
    <property type="match status" value="1"/>
</dbReference>
<evidence type="ECO:0000256" key="7">
    <source>
        <dbReference type="ARBA" id="ARBA00023235"/>
    </source>
</evidence>
<dbReference type="Gene3D" id="1.10.268.10">
    <property type="entry name" value="Topoisomerase, domain 3"/>
    <property type="match status" value="1"/>
</dbReference>